<dbReference type="Gene3D" id="3.40.50.720">
    <property type="entry name" value="NAD(P)-binding Rossmann-like Domain"/>
    <property type="match status" value="1"/>
</dbReference>
<keyword evidence="1" id="KW-0472">Membrane</keyword>
<dbReference type="GO" id="GO:0051287">
    <property type="term" value="F:NAD binding"/>
    <property type="evidence" value="ECO:0007669"/>
    <property type="project" value="InterPro"/>
</dbReference>
<reference evidence="4" key="1">
    <citation type="submission" date="2013-01" db="EMBL/GenBank/DDBJ databases">
        <title>Draft Genome Sequence of a Mulberry Tree, Morus notabilis C.K. Schneid.</title>
        <authorList>
            <person name="He N."/>
            <person name="Zhao S."/>
        </authorList>
    </citation>
    <scope>NUCLEOTIDE SEQUENCE</scope>
</reference>
<dbReference type="eggNOG" id="KOG0069">
    <property type="taxonomic scope" value="Eukaryota"/>
</dbReference>
<keyword evidence="1" id="KW-1133">Transmembrane helix</keyword>
<dbReference type="SUPFAM" id="SSF52283">
    <property type="entry name" value="Formate/glycerate dehydrogenase catalytic domain-like"/>
    <property type="match status" value="1"/>
</dbReference>
<feature type="transmembrane region" description="Helical" evidence="1">
    <location>
        <begin position="167"/>
        <end position="187"/>
    </location>
</feature>
<sequence>MAAAMMKVVNAQEKITRVIFCGPHFPASHNYTRQYLQDYPFIQVDEVPLDDVPKVIENYHLCVVKMMKLDSHIIARAKEMKLIMQFGVGLEGVDINAATKFGIKVARIPGDVTGNAASCAEMAIYLILGLLRKQNEMQIAIKERKLGEPVGETLVGKTLKKLTSISWCVISILVVKLSLVLVVQLSVGIGSRFHQLVSESPLMAVKMGSARYDIEKFIEKIDFGLWRVKMRVLLVQQGLSDALRSEKNLASTLSDQEKELIEKAHSAIILSLGDKVLREVLKDKTTAAVWQKLENLCMTRSLADRLFLKRRPHTFQMAPGKSISNHLDDFNKIILDLENIDVKVDDEDQAVILLTSTI</sequence>
<dbReference type="PANTHER" id="PTHR42938">
    <property type="entry name" value="FORMATE DEHYDROGENASE 1"/>
    <property type="match status" value="1"/>
</dbReference>
<organism evidence="3 4">
    <name type="scientific">Morus notabilis</name>
    <dbReference type="NCBI Taxonomy" id="981085"/>
    <lineage>
        <taxon>Eukaryota</taxon>
        <taxon>Viridiplantae</taxon>
        <taxon>Streptophyta</taxon>
        <taxon>Embryophyta</taxon>
        <taxon>Tracheophyta</taxon>
        <taxon>Spermatophyta</taxon>
        <taxon>Magnoliopsida</taxon>
        <taxon>eudicotyledons</taxon>
        <taxon>Gunneridae</taxon>
        <taxon>Pentapetalae</taxon>
        <taxon>rosids</taxon>
        <taxon>fabids</taxon>
        <taxon>Rosales</taxon>
        <taxon>Moraceae</taxon>
        <taxon>Moreae</taxon>
        <taxon>Morus</taxon>
    </lineage>
</organism>
<dbReference type="InterPro" id="IPR006139">
    <property type="entry name" value="D-isomer_2_OHA_DH_cat_dom"/>
</dbReference>
<gene>
    <name evidence="3" type="ORF">L484_008309</name>
</gene>
<keyword evidence="4" id="KW-1185">Reference proteome</keyword>
<dbReference type="EMBL" id="KE344453">
    <property type="protein sequence ID" value="EXB62506.1"/>
    <property type="molecule type" value="Genomic_DNA"/>
</dbReference>
<dbReference type="PANTHER" id="PTHR42938:SF25">
    <property type="entry name" value="D-ISOMER SPECIFIC 2-HYDROXYACID DEHYDROGENASE FAMILY PROTEIN"/>
    <property type="match status" value="1"/>
</dbReference>
<keyword evidence="1" id="KW-0812">Transmembrane</keyword>
<dbReference type="GO" id="GO:0004617">
    <property type="term" value="F:phosphoglycerate dehydrogenase activity"/>
    <property type="evidence" value="ECO:0007669"/>
    <property type="project" value="TreeGrafter"/>
</dbReference>
<evidence type="ECO:0000313" key="3">
    <source>
        <dbReference type="EMBL" id="EXB62506.1"/>
    </source>
</evidence>
<accession>W9RNQ4</accession>
<name>W9RNQ4_9ROSA</name>
<dbReference type="Proteomes" id="UP000030645">
    <property type="component" value="Unassembled WGS sequence"/>
</dbReference>
<evidence type="ECO:0000259" key="2">
    <source>
        <dbReference type="Pfam" id="PF00389"/>
    </source>
</evidence>
<feature type="domain" description="D-isomer specific 2-hydroxyacid dehydrogenase catalytic" evidence="2">
    <location>
        <begin position="29"/>
        <end position="161"/>
    </location>
</feature>
<evidence type="ECO:0000313" key="4">
    <source>
        <dbReference type="Proteomes" id="UP000030645"/>
    </source>
</evidence>
<dbReference type="eggNOG" id="KOG0017">
    <property type="taxonomic scope" value="Eukaryota"/>
</dbReference>
<dbReference type="STRING" id="981085.W9RNQ4"/>
<dbReference type="Pfam" id="PF00389">
    <property type="entry name" value="2-Hacid_dh"/>
    <property type="match status" value="1"/>
</dbReference>
<dbReference type="AlphaFoldDB" id="W9RNQ4"/>
<evidence type="ECO:0000256" key="1">
    <source>
        <dbReference type="SAM" id="Phobius"/>
    </source>
</evidence>
<proteinExistence type="predicted"/>
<protein>
    <submittedName>
        <fullName evidence="3">Retrovirus-related Pol polyprotein from transposon TNT 1-94</fullName>
    </submittedName>
</protein>
<dbReference type="Pfam" id="PF14223">
    <property type="entry name" value="Retrotran_gag_2"/>
    <property type="match status" value="1"/>
</dbReference>